<dbReference type="CDD" id="cd07501">
    <property type="entry name" value="HAD_MDP-1_like"/>
    <property type="match status" value="1"/>
</dbReference>
<dbReference type="Pfam" id="PF12689">
    <property type="entry name" value="Acid_PPase"/>
    <property type="match status" value="1"/>
</dbReference>
<evidence type="ECO:0000256" key="1">
    <source>
        <dbReference type="ARBA" id="ARBA00001946"/>
    </source>
</evidence>
<evidence type="ECO:0000256" key="8">
    <source>
        <dbReference type="ARBA" id="ARBA00055318"/>
    </source>
</evidence>
<evidence type="ECO:0000256" key="2">
    <source>
        <dbReference type="ARBA" id="ARBA00013064"/>
    </source>
</evidence>
<dbReference type="InterPro" id="IPR035679">
    <property type="entry name" value="MDP-1_euk"/>
</dbReference>
<dbReference type="InterPro" id="IPR010036">
    <property type="entry name" value="MDP_1_eu_arc"/>
</dbReference>
<evidence type="ECO:0000256" key="3">
    <source>
        <dbReference type="ARBA" id="ARBA00022723"/>
    </source>
</evidence>
<dbReference type="EC" id="3.1.3.48" evidence="2"/>
<dbReference type="SFLD" id="SFLDG01129">
    <property type="entry name" value="C1.5:_HAD__Beta-PGM__Phosphata"/>
    <property type="match status" value="1"/>
</dbReference>
<dbReference type="FunFam" id="3.40.50.1000:FF:000127">
    <property type="entry name" value="Magnesium-dependent phosphatase 1"/>
    <property type="match status" value="1"/>
</dbReference>
<dbReference type="GO" id="GO:0046872">
    <property type="term" value="F:metal ion binding"/>
    <property type="evidence" value="ECO:0007669"/>
    <property type="project" value="UniProtKB-KW"/>
</dbReference>
<dbReference type="PANTHER" id="PTHR17901">
    <property type="entry name" value="MAGNESIUM-DEPENDENT PHOSPHATASE 1 MDP1"/>
    <property type="match status" value="1"/>
</dbReference>
<evidence type="ECO:0000256" key="9">
    <source>
        <dbReference type="ARBA" id="ARBA00069981"/>
    </source>
</evidence>
<dbReference type="InterPro" id="IPR036412">
    <property type="entry name" value="HAD-like_sf"/>
</dbReference>
<dbReference type="SFLD" id="SFLDS00003">
    <property type="entry name" value="Haloacid_Dehalogenase"/>
    <property type="match status" value="1"/>
</dbReference>
<dbReference type="EMBL" id="JW879050">
    <property type="protein sequence ID" value="AFP11567.1"/>
    <property type="molecule type" value="mRNA"/>
</dbReference>
<dbReference type="NCBIfam" id="TIGR01685">
    <property type="entry name" value="MDP-1"/>
    <property type="match status" value="1"/>
</dbReference>
<name>V9LFF5_CALMI</name>
<reference evidence="10" key="1">
    <citation type="journal article" date="2014" name="Nature">
        <title>Elephant shark genome provides unique insights into gnathostome evolution.</title>
        <authorList>
            <consortium name="International Elephant Shark Genome Sequencing Consortium"/>
            <person name="Venkatesh B."/>
            <person name="Lee A.P."/>
            <person name="Ravi V."/>
            <person name="Maurya A.K."/>
            <person name="Lian M.M."/>
            <person name="Swann J.B."/>
            <person name="Ohta Y."/>
            <person name="Flajnik M.F."/>
            <person name="Sutoh Y."/>
            <person name="Kasahara M."/>
            <person name="Hoon S."/>
            <person name="Gangu V."/>
            <person name="Roy S.W."/>
            <person name="Irimia M."/>
            <person name="Korzh V."/>
            <person name="Kondrychyn I."/>
            <person name="Lim Z.W."/>
            <person name="Tay B.H."/>
            <person name="Tohari S."/>
            <person name="Kong K.W."/>
            <person name="Ho S."/>
            <person name="Lorente-Galdos B."/>
            <person name="Quilez J."/>
            <person name="Marques-Bonet T."/>
            <person name="Raney B.J."/>
            <person name="Ingham P.W."/>
            <person name="Tay A."/>
            <person name="Hillier L.W."/>
            <person name="Minx P."/>
            <person name="Boehm T."/>
            <person name="Wilson R.K."/>
            <person name="Brenner S."/>
            <person name="Warren W.C."/>
        </authorList>
    </citation>
    <scope>NUCLEOTIDE SEQUENCE</scope>
    <source>
        <tissue evidence="10">Muscle</tissue>
    </source>
</reference>
<dbReference type="SUPFAM" id="SSF56784">
    <property type="entry name" value="HAD-like"/>
    <property type="match status" value="1"/>
</dbReference>
<dbReference type="AlphaFoldDB" id="V9LFF5"/>
<comment type="catalytic activity">
    <reaction evidence="7">
        <text>O-phospho-L-tyrosyl-[protein] + H2O = L-tyrosyl-[protein] + phosphate</text>
        <dbReference type="Rhea" id="RHEA:10684"/>
        <dbReference type="Rhea" id="RHEA-COMP:10136"/>
        <dbReference type="Rhea" id="RHEA-COMP:20101"/>
        <dbReference type="ChEBI" id="CHEBI:15377"/>
        <dbReference type="ChEBI" id="CHEBI:43474"/>
        <dbReference type="ChEBI" id="CHEBI:46858"/>
        <dbReference type="ChEBI" id="CHEBI:61978"/>
        <dbReference type="EC" id="3.1.3.48"/>
    </reaction>
</comment>
<evidence type="ECO:0000256" key="6">
    <source>
        <dbReference type="ARBA" id="ARBA00022912"/>
    </source>
</evidence>
<dbReference type="Gene3D" id="3.40.50.1000">
    <property type="entry name" value="HAD superfamily/HAD-like"/>
    <property type="match status" value="1"/>
</dbReference>
<dbReference type="SFLD" id="SFLDG01131">
    <property type="entry name" value="C1.5.2:_MDP_Like"/>
    <property type="match status" value="1"/>
</dbReference>
<organism evidence="10">
    <name type="scientific">Callorhinchus milii</name>
    <name type="common">Ghost shark</name>
    <dbReference type="NCBI Taxonomy" id="7868"/>
    <lineage>
        <taxon>Eukaryota</taxon>
        <taxon>Metazoa</taxon>
        <taxon>Chordata</taxon>
        <taxon>Craniata</taxon>
        <taxon>Vertebrata</taxon>
        <taxon>Chondrichthyes</taxon>
        <taxon>Holocephali</taxon>
        <taxon>Chimaeriformes</taxon>
        <taxon>Callorhinchidae</taxon>
        <taxon>Callorhinchus</taxon>
    </lineage>
</organism>
<dbReference type="NCBIfam" id="TIGR01681">
    <property type="entry name" value="HAD-SF-IIIC"/>
    <property type="match status" value="1"/>
</dbReference>
<comment type="cofactor">
    <cofactor evidence="1">
        <name>Mg(2+)</name>
        <dbReference type="ChEBI" id="CHEBI:18420"/>
    </cofactor>
</comment>
<keyword evidence="4" id="KW-0378">Hydrolase</keyword>
<dbReference type="PANTHER" id="PTHR17901:SF14">
    <property type="entry name" value="MAGNESIUM-DEPENDENT PHOSPHATASE 1"/>
    <property type="match status" value="1"/>
</dbReference>
<keyword evidence="3" id="KW-0479">Metal-binding</keyword>
<accession>V9LFF5</accession>
<keyword evidence="6" id="KW-0904">Protein phosphatase</keyword>
<evidence type="ECO:0000256" key="5">
    <source>
        <dbReference type="ARBA" id="ARBA00022842"/>
    </source>
</evidence>
<evidence type="ECO:0000256" key="7">
    <source>
        <dbReference type="ARBA" id="ARBA00051722"/>
    </source>
</evidence>
<protein>
    <recommendedName>
        <fullName evidence="9">Magnesium-dependent phosphatase 1</fullName>
        <ecNumber evidence="2">3.1.3.48</ecNumber>
    </recommendedName>
</protein>
<keyword evidence="5" id="KW-0460">Magnesium</keyword>
<dbReference type="GO" id="GO:0003993">
    <property type="term" value="F:acid phosphatase activity"/>
    <property type="evidence" value="ECO:0007669"/>
    <property type="project" value="TreeGrafter"/>
</dbReference>
<dbReference type="InterPro" id="IPR023214">
    <property type="entry name" value="HAD_sf"/>
</dbReference>
<proteinExistence type="evidence at transcript level"/>
<evidence type="ECO:0000256" key="4">
    <source>
        <dbReference type="ARBA" id="ARBA00022801"/>
    </source>
</evidence>
<dbReference type="GO" id="GO:0004725">
    <property type="term" value="F:protein tyrosine phosphatase activity"/>
    <property type="evidence" value="ECO:0007669"/>
    <property type="project" value="UniProtKB-EC"/>
</dbReference>
<evidence type="ECO:0000313" key="10">
    <source>
        <dbReference type="EMBL" id="AFP11567.1"/>
    </source>
</evidence>
<comment type="function">
    <text evidence="8">Magnesium-dependent phosphatase which may act as a tyrosine phosphatase.</text>
</comment>
<dbReference type="InterPro" id="IPR010033">
    <property type="entry name" value="HAD_SF_ppase_IIIC"/>
</dbReference>
<sequence length="166" mass="19213">METAVPKLVAFDLDYTLWPFWVDTHVNPPFRMNKNSQVVDSANRVISLYPDVLNILRDLKRDGFQLAAVSRTGEKQGANQLLSLFEMEQYFSYKQIYPGSKVTHFQRIRDSSGIKYQHMIFFDDEQRNITDVSQLGVTCILVPNGMTQKILEDGMRRFAQDQKSRG</sequence>